<organism evidence="2">
    <name type="scientific">Bacillus velezensis</name>
    <dbReference type="NCBI Taxonomy" id="492670"/>
    <lineage>
        <taxon>Bacteria</taxon>
        <taxon>Bacillati</taxon>
        <taxon>Bacillota</taxon>
        <taxon>Bacilli</taxon>
        <taxon>Bacillales</taxon>
        <taxon>Bacillaceae</taxon>
        <taxon>Bacillus</taxon>
        <taxon>Bacillus amyloliquefaciens group</taxon>
    </lineage>
</organism>
<sequence length="181" mass="19737">MKIMKKIFVMSFAVFFSLFLAVPAFANEKPQNLDDLSNLGEIVYQDDEITVRDFGNDPVISNIITEDPNSVIAEETSDIEPKVVGPGGRAVVTAGNYGRTIYWTVRPNTLWPYHFEGKVKLRYYSGFKRDALVGGMGGLGSSVSGAVHMNKNNGGYATLTGTAYSLDFSKYKVLPGAGTSF</sequence>
<keyword evidence="1" id="KW-0732">Signal</keyword>
<proteinExistence type="predicted"/>
<accession>A0A6A8LJX4</accession>
<feature type="chain" id="PRO_5025660898" evidence="1">
    <location>
        <begin position="27"/>
        <end position="181"/>
    </location>
</feature>
<evidence type="ECO:0000313" key="2">
    <source>
        <dbReference type="EMBL" id="MSE04064.1"/>
    </source>
</evidence>
<dbReference type="AlphaFoldDB" id="A0A6A8LJX4"/>
<comment type="caution">
    <text evidence="2">The sequence shown here is derived from an EMBL/GenBank/DDBJ whole genome shotgun (WGS) entry which is preliminary data.</text>
</comment>
<dbReference type="EMBL" id="WKKV01000014">
    <property type="protein sequence ID" value="MSE04064.1"/>
    <property type="molecule type" value="Genomic_DNA"/>
</dbReference>
<reference evidence="2" key="1">
    <citation type="submission" date="2019-11" db="EMBL/GenBank/DDBJ databases">
        <title>Draft Genome Sequence of Plant Growth-Promoting Rhizosphere-Associated Bacteria.</title>
        <authorList>
            <person name="Vasilyev I.Y."/>
            <person name="Radchenko V."/>
            <person name="Ilnitskaya E.V."/>
        </authorList>
    </citation>
    <scope>NUCLEOTIDE SEQUENCE</scope>
    <source>
        <strain evidence="2">VRA_517_n</strain>
    </source>
</reference>
<feature type="signal peptide" evidence="1">
    <location>
        <begin position="1"/>
        <end position="26"/>
    </location>
</feature>
<gene>
    <name evidence="2" type="ORF">GKC39_18650</name>
</gene>
<name>A0A6A8LJX4_BACVE</name>
<evidence type="ECO:0000256" key="1">
    <source>
        <dbReference type="SAM" id="SignalP"/>
    </source>
</evidence>
<dbReference type="RefSeq" id="WP_095061674.1">
    <property type="nucleotide sequence ID" value="NZ_CP142142.1"/>
</dbReference>
<protein>
    <submittedName>
        <fullName evidence="2">Uncharacterized protein</fullName>
    </submittedName>
</protein>